<keyword evidence="3" id="KW-1185">Reference proteome</keyword>
<dbReference type="Pfam" id="PF04417">
    <property type="entry name" value="DUF501"/>
    <property type="match status" value="1"/>
</dbReference>
<dbReference type="RefSeq" id="XP_003060060.1">
    <property type="nucleotide sequence ID" value="XM_003060014.1"/>
</dbReference>
<dbReference type="Proteomes" id="UP000001876">
    <property type="component" value="Unassembled WGS sequence"/>
</dbReference>
<organism evidence="3">
    <name type="scientific">Micromonas pusilla (strain CCMP1545)</name>
    <name type="common">Picoplanktonic green alga</name>
    <dbReference type="NCBI Taxonomy" id="564608"/>
    <lineage>
        <taxon>Eukaryota</taxon>
        <taxon>Viridiplantae</taxon>
        <taxon>Chlorophyta</taxon>
        <taxon>Mamiellophyceae</taxon>
        <taxon>Mamiellales</taxon>
        <taxon>Mamiellaceae</taxon>
        <taxon>Micromonas</taxon>
    </lineage>
</organism>
<accession>C1MVM0</accession>
<dbReference type="AlphaFoldDB" id="C1MVM0"/>
<dbReference type="eggNOG" id="ENOG502SDB4">
    <property type="taxonomic scope" value="Eukaryota"/>
</dbReference>
<feature type="compositionally biased region" description="Basic and acidic residues" evidence="1">
    <location>
        <begin position="359"/>
        <end position="372"/>
    </location>
</feature>
<name>C1MVM0_MICPC</name>
<protein>
    <submittedName>
        <fullName evidence="2">Predicted protein</fullName>
    </submittedName>
</protein>
<sequence length="372" mass="39380">MPPRRGALTLLRSAARAVVAPPRRFHLASSSSSLAAGRAGNDVVANATAASPPMPTPMDDVRREKHARVSIPRALPPLSARPFAETISPCAPGDAAAVLRQSKKRRGYPIACAARCRHGRYRAFLHAPMHVPAATADGSIDGVGVGGDGDGDAAATKAPSRAELSKMTRRQRARALAASPTRGAVAEHATSWLCCPLLAMHVDALEARGGIDAMAKVVANVPALSRALEYAHSGAVATRRWLLPRAWEKRIKMENHAGGAFERHARVLFDTGLVGVSVDADRRGWSGNRVKCLHAHVGDALVRGESENVVGALTLARLRESGVDVDGDDACFETCDRGGERRPRGPLPRAKTTTTTATREAETRGDGLVDAR</sequence>
<feature type="compositionally biased region" description="Low complexity" evidence="1">
    <location>
        <begin position="347"/>
        <end position="358"/>
    </location>
</feature>
<feature type="region of interest" description="Disordered" evidence="1">
    <location>
        <begin position="335"/>
        <end position="372"/>
    </location>
</feature>
<evidence type="ECO:0000313" key="3">
    <source>
        <dbReference type="Proteomes" id="UP000001876"/>
    </source>
</evidence>
<dbReference type="OMA" id="GNRVKCL"/>
<dbReference type="KEGG" id="mpp:MICPUCDRAFT_40558"/>
<dbReference type="OrthoDB" id="196820at2759"/>
<evidence type="ECO:0000256" key="1">
    <source>
        <dbReference type="SAM" id="MobiDB-lite"/>
    </source>
</evidence>
<dbReference type="GeneID" id="9685216"/>
<reference evidence="2 3" key="1">
    <citation type="journal article" date="2009" name="Science">
        <title>Green evolution and dynamic adaptations revealed by genomes of the marine picoeukaryotes Micromonas.</title>
        <authorList>
            <person name="Worden A.Z."/>
            <person name="Lee J.H."/>
            <person name="Mock T."/>
            <person name="Rouze P."/>
            <person name="Simmons M.P."/>
            <person name="Aerts A.L."/>
            <person name="Allen A.E."/>
            <person name="Cuvelier M.L."/>
            <person name="Derelle E."/>
            <person name="Everett M.V."/>
            <person name="Foulon E."/>
            <person name="Grimwood J."/>
            <person name="Gundlach H."/>
            <person name="Henrissat B."/>
            <person name="Napoli C."/>
            <person name="McDonald S.M."/>
            <person name="Parker M.S."/>
            <person name="Rombauts S."/>
            <person name="Salamov A."/>
            <person name="Von Dassow P."/>
            <person name="Badger J.H."/>
            <person name="Coutinho P.M."/>
            <person name="Demir E."/>
            <person name="Dubchak I."/>
            <person name="Gentemann C."/>
            <person name="Eikrem W."/>
            <person name="Gready J.E."/>
            <person name="John U."/>
            <person name="Lanier W."/>
            <person name="Lindquist E.A."/>
            <person name="Lucas S."/>
            <person name="Mayer K.F."/>
            <person name="Moreau H."/>
            <person name="Not F."/>
            <person name="Otillar R."/>
            <person name="Panaud O."/>
            <person name="Pangilinan J."/>
            <person name="Paulsen I."/>
            <person name="Piegu B."/>
            <person name="Poliakov A."/>
            <person name="Robbens S."/>
            <person name="Schmutz J."/>
            <person name="Toulza E."/>
            <person name="Wyss T."/>
            <person name="Zelensky A."/>
            <person name="Zhou K."/>
            <person name="Armbrust E.V."/>
            <person name="Bhattacharya D."/>
            <person name="Goodenough U.W."/>
            <person name="Van de Peer Y."/>
            <person name="Grigoriev I.V."/>
        </authorList>
    </citation>
    <scope>NUCLEOTIDE SEQUENCE [LARGE SCALE GENOMIC DNA]</scope>
    <source>
        <strain evidence="2 3">CCMP1545</strain>
    </source>
</reference>
<dbReference type="InterPro" id="IPR007511">
    <property type="entry name" value="DUF501"/>
</dbReference>
<proteinExistence type="predicted"/>
<gene>
    <name evidence="2" type="ORF">MICPUCDRAFT_40558</name>
</gene>
<dbReference type="EMBL" id="GG663741">
    <property type="protein sequence ID" value="EEH56012.1"/>
    <property type="molecule type" value="Genomic_DNA"/>
</dbReference>
<evidence type="ECO:0000313" key="2">
    <source>
        <dbReference type="EMBL" id="EEH56012.1"/>
    </source>
</evidence>